<keyword evidence="1" id="KW-0812">Transmembrane</keyword>
<dbReference type="RefSeq" id="WP_044924913.1">
    <property type="nucleotide sequence ID" value="NZ_CACRSX010000039.1"/>
</dbReference>
<dbReference type="AlphaFoldDB" id="A0A173SSP9"/>
<evidence type="ECO:0000313" key="3">
    <source>
        <dbReference type="Proteomes" id="UP000095598"/>
    </source>
</evidence>
<proteinExistence type="predicted"/>
<evidence type="ECO:0000313" key="2">
    <source>
        <dbReference type="EMBL" id="CUM92188.1"/>
    </source>
</evidence>
<name>A0A173SSP9_ANAHA</name>
<sequence>MKQKSNGTHLILMELMMVLFFFAICGSILLQVFVKAHNISAKAREMTETKNYVTQAAELIEAGAYDIKDFQEYFTQIDGKAGDYQCYYDQDWNEIKKTKARYHMTIKLERQPAKVLGKITMWRGNQQIYQLDILRYRQERKDNERS</sequence>
<evidence type="ECO:0008006" key="4">
    <source>
        <dbReference type="Google" id="ProtNLM"/>
    </source>
</evidence>
<keyword evidence="1" id="KW-0472">Membrane</keyword>
<gene>
    <name evidence="2" type="ORF">ERS852425_01473</name>
</gene>
<feature type="transmembrane region" description="Helical" evidence="1">
    <location>
        <begin position="12"/>
        <end position="34"/>
    </location>
</feature>
<dbReference type="EMBL" id="CYXT01000009">
    <property type="protein sequence ID" value="CUM92188.1"/>
    <property type="molecule type" value="Genomic_DNA"/>
</dbReference>
<evidence type="ECO:0000256" key="1">
    <source>
        <dbReference type="SAM" id="Phobius"/>
    </source>
</evidence>
<protein>
    <recommendedName>
        <fullName evidence="4">Type II secretion system protein</fullName>
    </recommendedName>
</protein>
<accession>A0A173SSP9</accession>
<reference evidence="2 3" key="1">
    <citation type="submission" date="2015-09" db="EMBL/GenBank/DDBJ databases">
        <authorList>
            <consortium name="Pathogen Informatics"/>
        </authorList>
    </citation>
    <scope>NUCLEOTIDE SEQUENCE [LARGE SCALE GENOMIC DNA]</scope>
    <source>
        <strain evidence="2 3">2789STDY5608868</strain>
    </source>
</reference>
<dbReference type="Proteomes" id="UP000095598">
    <property type="component" value="Unassembled WGS sequence"/>
</dbReference>
<organism evidence="2 3">
    <name type="scientific">Anaerostipes hadrus</name>
    <dbReference type="NCBI Taxonomy" id="649756"/>
    <lineage>
        <taxon>Bacteria</taxon>
        <taxon>Bacillati</taxon>
        <taxon>Bacillota</taxon>
        <taxon>Clostridia</taxon>
        <taxon>Lachnospirales</taxon>
        <taxon>Lachnospiraceae</taxon>
        <taxon>Anaerostipes</taxon>
    </lineage>
</organism>
<keyword evidence="1" id="KW-1133">Transmembrane helix</keyword>